<accession>A0ABZ2K250</accession>
<dbReference type="GO" id="GO:0003957">
    <property type="term" value="F:NAD(P)+ transhydrogenase (Si-specific) activity"/>
    <property type="evidence" value="ECO:0007669"/>
    <property type="project" value="UniProtKB-EC"/>
</dbReference>
<dbReference type="InterPro" id="IPR023753">
    <property type="entry name" value="FAD/NAD-binding_dom"/>
</dbReference>
<evidence type="ECO:0000256" key="13">
    <source>
        <dbReference type="ARBA" id="ARBA00031183"/>
    </source>
</evidence>
<evidence type="ECO:0000256" key="11">
    <source>
        <dbReference type="ARBA" id="ARBA00023002"/>
    </source>
</evidence>
<dbReference type="InterPro" id="IPR036188">
    <property type="entry name" value="FAD/NAD-bd_sf"/>
</dbReference>
<dbReference type="InterPro" id="IPR001100">
    <property type="entry name" value="Pyr_nuc-diS_OxRdtase"/>
</dbReference>
<evidence type="ECO:0000313" key="17">
    <source>
        <dbReference type="Proteomes" id="UP001379533"/>
    </source>
</evidence>
<evidence type="ECO:0000256" key="1">
    <source>
        <dbReference type="ARBA" id="ARBA00001974"/>
    </source>
</evidence>
<evidence type="ECO:0000256" key="4">
    <source>
        <dbReference type="ARBA" id="ARBA00007532"/>
    </source>
</evidence>
<dbReference type="EC" id="1.6.1.1" evidence="5"/>
<dbReference type="InterPro" id="IPR016156">
    <property type="entry name" value="FAD/NAD-linked_Rdtase_dimer_sf"/>
</dbReference>
<dbReference type="Pfam" id="PF02852">
    <property type="entry name" value="Pyr_redox_dim"/>
    <property type="match status" value="1"/>
</dbReference>
<keyword evidence="12" id="KW-0520">NAD</keyword>
<comment type="function">
    <text evidence="2">Conversion of NADPH, generated by peripheral catabolic pathways, to NADH, which can enter the respiratory chain for energy generation.</text>
</comment>
<dbReference type="Gene3D" id="3.50.50.60">
    <property type="entry name" value="FAD/NAD(P)-binding domain"/>
    <property type="match status" value="2"/>
</dbReference>
<keyword evidence="11 16" id="KW-0560">Oxidoreductase</keyword>
<dbReference type="Gene3D" id="3.30.390.30">
    <property type="match status" value="1"/>
</dbReference>
<comment type="similarity">
    <text evidence="4">Belongs to the class-I pyridine nucleotide-disulfide oxidoreductase family.</text>
</comment>
<sequence>MAFDYDLIVLGAGPAGEKGAVQAAYFGKRVAIVECAKEPGGAAVHTGTLPSKTLRETALFLSGYRQRDLYGVDVRLNRELAVPKLLSRKDAVRDLEVARIRWNLERHGVEMLRGVARFIDAHTVEIVQLGGPPRTLTSEFFLVATGSKPHQPADIPFDDEDVDDSDTVLLIDRLPRTMTIVGGGVIGCEYATMFAALQVKVTLIEGRGRLLPFLDLEMGERLRAAMNGLGIEIILNAKTKKVARLEGCGIRCELESGPVIDCDKFLFAAGRSGRTEDLRLDRVGAKIDKRGYVAVDDDYRTEVPSIYAAGDVIGFPALASTSMEQARVAVCHAFGFTYKRQVSHVLPYGVYTIPEVSCVGLSEEACTEQKIPYAVGRAFYRDNARGKIVGDKDGVIKLIFHAETRELLGCHCIGDRASELVHIGQALLMGKGTVDTFIEMVFNYPTLAEAFKYAAYDALARLAKTPAKDPPKVPVP</sequence>
<protein>
    <recommendedName>
        <fullName evidence="6">Soluble pyridine nucleotide transhydrogenase</fullName>
        <ecNumber evidence="5">1.6.1.1</ecNumber>
    </recommendedName>
    <alternativeName>
        <fullName evidence="13">NAD(P)(+) transhydrogenase [B-specific]</fullName>
    </alternativeName>
</protein>
<dbReference type="InterPro" id="IPR050151">
    <property type="entry name" value="Class-I_Pyr_Nuc-Dis_Oxidored"/>
</dbReference>
<dbReference type="PANTHER" id="PTHR22912">
    <property type="entry name" value="DISULFIDE OXIDOREDUCTASE"/>
    <property type="match status" value="1"/>
</dbReference>
<dbReference type="PIRSF" id="PIRSF000350">
    <property type="entry name" value="Mercury_reductase_MerA"/>
    <property type="match status" value="1"/>
</dbReference>
<dbReference type="PRINTS" id="PR00368">
    <property type="entry name" value="FADPNR"/>
</dbReference>
<evidence type="ECO:0000313" key="16">
    <source>
        <dbReference type="EMBL" id="WXA92804.1"/>
    </source>
</evidence>
<keyword evidence="7" id="KW-0963">Cytoplasm</keyword>
<dbReference type="Pfam" id="PF07992">
    <property type="entry name" value="Pyr_redox_2"/>
    <property type="match status" value="1"/>
</dbReference>
<dbReference type="SUPFAM" id="SSF51905">
    <property type="entry name" value="FAD/NAD(P)-binding domain"/>
    <property type="match status" value="1"/>
</dbReference>
<evidence type="ECO:0000256" key="10">
    <source>
        <dbReference type="ARBA" id="ARBA00022857"/>
    </source>
</evidence>
<keyword evidence="17" id="KW-1185">Reference proteome</keyword>
<gene>
    <name evidence="16" type="primary">sthA</name>
    <name evidence="16" type="ORF">LZC95_40950</name>
</gene>
<evidence type="ECO:0000256" key="3">
    <source>
        <dbReference type="ARBA" id="ARBA00004496"/>
    </source>
</evidence>
<organism evidence="16 17">
    <name type="scientific">Pendulispora brunnea</name>
    <dbReference type="NCBI Taxonomy" id="2905690"/>
    <lineage>
        <taxon>Bacteria</taxon>
        <taxon>Pseudomonadati</taxon>
        <taxon>Myxococcota</taxon>
        <taxon>Myxococcia</taxon>
        <taxon>Myxococcales</taxon>
        <taxon>Sorangiineae</taxon>
        <taxon>Pendulisporaceae</taxon>
        <taxon>Pendulispora</taxon>
    </lineage>
</organism>
<proteinExistence type="inferred from homology"/>
<evidence type="ECO:0000256" key="8">
    <source>
        <dbReference type="ARBA" id="ARBA00022630"/>
    </source>
</evidence>
<evidence type="ECO:0000259" key="14">
    <source>
        <dbReference type="Pfam" id="PF02852"/>
    </source>
</evidence>
<keyword evidence="8" id="KW-0285">Flavoprotein</keyword>
<comment type="cofactor">
    <cofactor evidence="1">
        <name>FAD</name>
        <dbReference type="ChEBI" id="CHEBI:57692"/>
    </cofactor>
</comment>
<feature type="domain" description="Pyridine nucleotide-disulphide oxidoreductase dimerisation" evidence="14">
    <location>
        <begin position="347"/>
        <end position="454"/>
    </location>
</feature>
<dbReference type="PRINTS" id="PR00411">
    <property type="entry name" value="PNDRDTASEI"/>
</dbReference>
<dbReference type="NCBIfam" id="NF003585">
    <property type="entry name" value="PRK05249.1"/>
    <property type="match status" value="1"/>
</dbReference>
<evidence type="ECO:0000259" key="15">
    <source>
        <dbReference type="Pfam" id="PF07992"/>
    </source>
</evidence>
<dbReference type="SUPFAM" id="SSF55424">
    <property type="entry name" value="FAD/NAD-linked reductases, dimerisation (C-terminal) domain"/>
    <property type="match status" value="1"/>
</dbReference>
<evidence type="ECO:0000256" key="9">
    <source>
        <dbReference type="ARBA" id="ARBA00022827"/>
    </source>
</evidence>
<dbReference type="InterPro" id="IPR004099">
    <property type="entry name" value="Pyr_nucl-diS_OxRdtase_dimer"/>
</dbReference>
<evidence type="ECO:0000256" key="12">
    <source>
        <dbReference type="ARBA" id="ARBA00023027"/>
    </source>
</evidence>
<name>A0ABZ2K250_9BACT</name>
<comment type="subcellular location">
    <subcellularLocation>
        <location evidence="3">Cytoplasm</location>
    </subcellularLocation>
</comment>
<reference evidence="16 17" key="1">
    <citation type="submission" date="2021-12" db="EMBL/GenBank/DDBJ databases">
        <title>Discovery of the Pendulisporaceae a myxobacterial family with distinct sporulation behavior and unique specialized metabolism.</title>
        <authorList>
            <person name="Garcia R."/>
            <person name="Popoff A."/>
            <person name="Bader C.D."/>
            <person name="Loehr J."/>
            <person name="Walesch S."/>
            <person name="Walt C."/>
            <person name="Boldt J."/>
            <person name="Bunk B."/>
            <person name="Haeckl F.J.F.P.J."/>
            <person name="Gunesch A.P."/>
            <person name="Birkelbach J."/>
            <person name="Nuebel U."/>
            <person name="Pietschmann T."/>
            <person name="Bach T."/>
            <person name="Mueller R."/>
        </authorList>
    </citation>
    <scope>NUCLEOTIDE SEQUENCE [LARGE SCALE GENOMIC DNA]</scope>
    <source>
        <strain evidence="16 17">MSr12523</strain>
    </source>
</reference>
<feature type="domain" description="FAD/NAD(P)-binding" evidence="15">
    <location>
        <begin position="5"/>
        <end position="326"/>
    </location>
</feature>
<dbReference type="EMBL" id="CP089982">
    <property type="protein sequence ID" value="WXA92804.1"/>
    <property type="molecule type" value="Genomic_DNA"/>
</dbReference>
<evidence type="ECO:0000256" key="7">
    <source>
        <dbReference type="ARBA" id="ARBA00022490"/>
    </source>
</evidence>
<evidence type="ECO:0000256" key="5">
    <source>
        <dbReference type="ARBA" id="ARBA00012772"/>
    </source>
</evidence>
<keyword evidence="10" id="KW-0521">NADP</keyword>
<dbReference type="RefSeq" id="WP_394843404.1">
    <property type="nucleotide sequence ID" value="NZ_CP089982.1"/>
</dbReference>
<dbReference type="PANTHER" id="PTHR22912:SF93">
    <property type="entry name" value="SOLUBLE PYRIDINE NUCLEOTIDE TRANSHYDROGENASE"/>
    <property type="match status" value="1"/>
</dbReference>
<evidence type="ECO:0000256" key="6">
    <source>
        <dbReference type="ARBA" id="ARBA00016603"/>
    </source>
</evidence>
<evidence type="ECO:0000256" key="2">
    <source>
        <dbReference type="ARBA" id="ARBA00002842"/>
    </source>
</evidence>
<dbReference type="Proteomes" id="UP001379533">
    <property type="component" value="Chromosome"/>
</dbReference>
<keyword evidence="9" id="KW-0274">FAD</keyword>